<dbReference type="EMBL" id="CP019082">
    <property type="protein sequence ID" value="APW63560.1"/>
    <property type="molecule type" value="Genomic_DNA"/>
</dbReference>
<dbReference type="SUPFAM" id="SSF102645">
    <property type="entry name" value="CoaB-like"/>
    <property type="match status" value="1"/>
</dbReference>
<name>A0A1U7CX81_9BACT</name>
<feature type="domain" description="DNA/pantothenate metabolism flavoprotein C-terminal" evidence="1">
    <location>
        <begin position="96"/>
        <end position="207"/>
    </location>
</feature>
<dbReference type="Gene3D" id="3.40.50.10300">
    <property type="entry name" value="CoaB-like"/>
    <property type="match status" value="1"/>
</dbReference>
<dbReference type="RefSeq" id="WP_076349893.1">
    <property type="nucleotide sequence ID" value="NZ_CP019082.1"/>
</dbReference>
<dbReference type="InterPro" id="IPR007085">
    <property type="entry name" value="DNA/pantothenate-metab_flavo_C"/>
</dbReference>
<dbReference type="Proteomes" id="UP000186309">
    <property type="component" value="Chromosome"/>
</dbReference>
<dbReference type="GO" id="GO:0015937">
    <property type="term" value="P:coenzyme A biosynthetic process"/>
    <property type="evidence" value="ECO:0007669"/>
    <property type="project" value="UniProtKB-ARBA"/>
</dbReference>
<dbReference type="OrthoDB" id="9802554at2"/>
<organism evidence="2 3">
    <name type="scientific">Paludisphaera borealis</name>
    <dbReference type="NCBI Taxonomy" id="1387353"/>
    <lineage>
        <taxon>Bacteria</taxon>
        <taxon>Pseudomonadati</taxon>
        <taxon>Planctomycetota</taxon>
        <taxon>Planctomycetia</taxon>
        <taxon>Isosphaerales</taxon>
        <taxon>Isosphaeraceae</taxon>
        <taxon>Paludisphaera</taxon>
    </lineage>
</organism>
<evidence type="ECO:0000259" key="1">
    <source>
        <dbReference type="Pfam" id="PF04127"/>
    </source>
</evidence>
<proteinExistence type="predicted"/>
<dbReference type="Pfam" id="PF04127">
    <property type="entry name" value="DFP"/>
    <property type="match status" value="2"/>
</dbReference>
<keyword evidence="3" id="KW-1185">Reference proteome</keyword>
<feature type="domain" description="DNA/pantothenate metabolism flavoprotein C-terminal" evidence="1">
    <location>
        <begin position="2"/>
        <end position="51"/>
    </location>
</feature>
<accession>A0A1U7CX81</accession>
<evidence type="ECO:0000313" key="2">
    <source>
        <dbReference type="EMBL" id="APW63560.1"/>
    </source>
</evidence>
<dbReference type="STRING" id="1387353.BSF38_05132"/>
<dbReference type="InterPro" id="IPR035929">
    <property type="entry name" value="CoaB-like_sf"/>
</dbReference>
<dbReference type="GO" id="GO:0003824">
    <property type="term" value="F:catalytic activity"/>
    <property type="evidence" value="ECO:0007669"/>
    <property type="project" value="UniProtKB-ARBA"/>
</dbReference>
<gene>
    <name evidence="2" type="ORF">BSF38_05132</name>
</gene>
<sequence>MKVVVTGGGTSAPIDDVRVITNVSTGRTAAAITECCLERGAEVWHIHTPSAQLPFLRSAGFNLDAADPRREHERLDRLQVKWRSVGDRLHLRPLEVGTVAEYADALRIVLTTQDVDLAFLPMAVSDYEPEPHEGKISSKRDELSIPCKRTPKVIRAVRDWSPTVYLVGFKLQSNVDRDELIRQAHDACLINRADLTVANDLTDVKAGRHTLYLVRPGRPTALLEPGADLTDRLVEHVWEWAKK</sequence>
<dbReference type="AlphaFoldDB" id="A0A1U7CX81"/>
<evidence type="ECO:0000313" key="3">
    <source>
        <dbReference type="Proteomes" id="UP000186309"/>
    </source>
</evidence>
<reference evidence="3" key="1">
    <citation type="submission" date="2016-12" db="EMBL/GenBank/DDBJ databases">
        <title>Comparative genomics of four Isosphaeraceae planctomycetes: a common pool of plasmids and glycoside hydrolase genes.</title>
        <authorList>
            <person name="Ivanova A."/>
        </authorList>
    </citation>
    <scope>NUCLEOTIDE SEQUENCE [LARGE SCALE GENOMIC DNA]</scope>
    <source>
        <strain evidence="3">PX4</strain>
    </source>
</reference>
<dbReference type="KEGG" id="pbor:BSF38_05132"/>
<protein>
    <recommendedName>
        <fullName evidence="1">DNA/pantothenate metabolism flavoprotein C-terminal domain-containing protein</fullName>
    </recommendedName>
</protein>